<evidence type="ECO:0000313" key="4">
    <source>
        <dbReference type="Proteomes" id="UP001357223"/>
    </source>
</evidence>
<dbReference type="InterPro" id="IPR026870">
    <property type="entry name" value="Zinc_ribbon_dom"/>
</dbReference>
<dbReference type="EMBL" id="CP137640">
    <property type="protein sequence ID" value="WVX79089.1"/>
    <property type="molecule type" value="Genomic_DNA"/>
</dbReference>
<keyword evidence="1" id="KW-0472">Membrane</keyword>
<feature type="transmembrane region" description="Helical" evidence="1">
    <location>
        <begin position="62"/>
        <end position="82"/>
    </location>
</feature>
<accession>A0ABZ2C6L4</accession>
<dbReference type="Pfam" id="PF13240">
    <property type="entry name" value="Zn_Ribbon_1"/>
    <property type="match status" value="1"/>
</dbReference>
<gene>
    <name evidence="3" type="ORF">R4Z09_17435</name>
</gene>
<keyword evidence="4" id="KW-1185">Reference proteome</keyword>
<evidence type="ECO:0000259" key="2">
    <source>
        <dbReference type="Pfam" id="PF13240"/>
    </source>
</evidence>
<protein>
    <submittedName>
        <fullName evidence="3">Zinc ribbon domain-containing protein</fullName>
    </submittedName>
</protein>
<evidence type="ECO:0000256" key="1">
    <source>
        <dbReference type="SAM" id="Phobius"/>
    </source>
</evidence>
<proteinExistence type="predicted"/>
<evidence type="ECO:0000313" key="3">
    <source>
        <dbReference type="EMBL" id="WVX79089.1"/>
    </source>
</evidence>
<keyword evidence="1" id="KW-1133">Transmembrane helix</keyword>
<organism evidence="3 4">
    <name type="scientific">Niallia oryzisoli</name>
    <dbReference type="NCBI Taxonomy" id="1737571"/>
    <lineage>
        <taxon>Bacteria</taxon>
        <taxon>Bacillati</taxon>
        <taxon>Bacillota</taxon>
        <taxon>Bacilli</taxon>
        <taxon>Bacillales</taxon>
        <taxon>Bacillaceae</taxon>
        <taxon>Niallia</taxon>
    </lineage>
</organism>
<feature type="domain" description="Zinc-ribbon" evidence="2">
    <location>
        <begin position="4"/>
        <end position="25"/>
    </location>
</feature>
<dbReference type="RefSeq" id="WP_338448022.1">
    <property type="nucleotide sequence ID" value="NZ_CP137640.1"/>
</dbReference>
<name>A0ABZ2C6L4_9BACI</name>
<keyword evidence="1" id="KW-0812">Transmembrane</keyword>
<sequence>MKTCQSCGKSLGEDTKFCPSCGAPVNQEEQLSKKQTSAALEAETRSQHAEMKNKKGFFLKKPIIIALIILLIGASGAAAMLLKKSPKELYLLSEYKSYQEAKQGWDTKYGDAITFQEKLLESPSNSEVVLSGDMELDSLRDDPDFEMVRELLKSTSISAKTVQDPVQKESHYSLALNVEKEKAIDIDMFQSKEQMGIKVPLLYEKFFYLNLDEYGDFMRMLDPYYEGPEKLEMSELDLQELKITDIEKEYLQKRYADFLLGELKDDNFDIKNGIDYEYEGESMKLREVTLSLSEAETKALLNKFMDYIIEDKELHNMIATRIEKFAKAASLENSDVEIPEKNEMIEEMVAALKDVKDDMKSVDYPNGFTSTLLIDKNEIIIDRNVKAAISIDGEQVNAEITSKHVPYGDNQKFNEWKLTLSPEADKDSSMVFQISNDVKNGKETVTEKLKASAMLEEFGEKEDITFTLTSNIKGEAGSKQDINREFSLAFNGDSFYDVPNELKGEIEQVSDLNLKKNYQNETFKIKLLMEDDYDSGALTLNLDSKTKLEEKVTVPSFDTNSAEGINVVKISDEQMLEISEAVGTNLLTLGEKYGLIPEDYYYGYEEELYGTDMDAYYDIPLEDYYY</sequence>
<dbReference type="Proteomes" id="UP001357223">
    <property type="component" value="Chromosome"/>
</dbReference>
<reference evidence="3 4" key="1">
    <citation type="submission" date="2023-10" db="EMBL/GenBank/DDBJ databases">
        <title>Niallia locisalis sp.nov. isolated from a salt pond sample.</title>
        <authorList>
            <person name="Li X.-J."/>
            <person name="Dong L."/>
        </authorList>
    </citation>
    <scope>NUCLEOTIDE SEQUENCE [LARGE SCALE GENOMIC DNA]</scope>
    <source>
        <strain evidence="3 4">DSM 29761</strain>
    </source>
</reference>